<dbReference type="Proteomes" id="UP000309138">
    <property type="component" value="Unassembled WGS sequence"/>
</dbReference>
<keyword evidence="2" id="KW-1185">Reference proteome</keyword>
<accession>A0A4U1L1Y8</accession>
<dbReference type="EMBL" id="SWKR01000002">
    <property type="protein sequence ID" value="TKD50183.1"/>
    <property type="molecule type" value="Genomic_DNA"/>
</dbReference>
<evidence type="ECO:0000313" key="2">
    <source>
        <dbReference type="Proteomes" id="UP000309138"/>
    </source>
</evidence>
<organism evidence="1 2">
    <name type="scientific">Sphingomonas baiyangensis</name>
    <dbReference type="NCBI Taxonomy" id="2572576"/>
    <lineage>
        <taxon>Bacteria</taxon>
        <taxon>Pseudomonadati</taxon>
        <taxon>Pseudomonadota</taxon>
        <taxon>Alphaproteobacteria</taxon>
        <taxon>Sphingomonadales</taxon>
        <taxon>Sphingomonadaceae</taxon>
        <taxon>Sphingomonas</taxon>
    </lineage>
</organism>
<name>A0A4U1L1Y8_9SPHN</name>
<dbReference type="RefSeq" id="WP_136942125.1">
    <property type="nucleotide sequence ID" value="NZ_SWKR01000002.1"/>
</dbReference>
<evidence type="ECO:0000313" key="1">
    <source>
        <dbReference type="EMBL" id="TKD50183.1"/>
    </source>
</evidence>
<reference evidence="1 2" key="1">
    <citation type="submission" date="2019-04" db="EMBL/GenBank/DDBJ databases">
        <authorList>
            <person name="Yang Y."/>
            <person name="Wei D."/>
        </authorList>
    </citation>
    <scope>NUCLEOTIDE SEQUENCE [LARGE SCALE GENOMIC DNA]</scope>
    <source>
        <strain evidence="1 2">L-1-4w-11</strain>
    </source>
</reference>
<protein>
    <submittedName>
        <fullName evidence="1">Uncharacterized protein</fullName>
    </submittedName>
</protein>
<comment type="caution">
    <text evidence="1">The sequence shown here is derived from an EMBL/GenBank/DDBJ whole genome shotgun (WGS) entry which is preliminary data.</text>
</comment>
<proteinExistence type="predicted"/>
<gene>
    <name evidence="1" type="ORF">FBR43_05010</name>
</gene>
<dbReference type="AlphaFoldDB" id="A0A4U1L1Y8"/>
<sequence>MQDEKPWARLREILDALAKDADAVRAAEHAVPQVAQAVANMEVIYKDSYNRRSVDAVASTAIREVMAEATERATTKAREAHNLKKMVAAENAEQLRTILCNEAAKLSVALGVYARQLKSEVHHAG</sequence>